<reference evidence="2" key="1">
    <citation type="submission" date="2025-08" db="UniProtKB">
        <authorList>
            <consortium name="RefSeq"/>
        </authorList>
    </citation>
    <scope>IDENTIFICATION</scope>
</reference>
<sequence length="286" mass="31899">MRFYKFSKLICPKFSNSIRLPKLLSILSKFYIVGERRKSVTMATSAERIKQAIIQGATKASEKTKESMEQGAEESVKALERVFEQTANDASVHLQKTIVDSVANINSIINETMQEAATEVAKIQSKALERAIQNVAVQLQKKIDEEAIAITEKQRRALKDSFAEIGSIQQRYIERAAVEAIEIRKSHPISESYSVFLVEDKNRINFLTQAGGSFVLLASSLTNSKWPVDLVNKSAKTKVQIPICRQMGLNSGHLKVGVKSVDLYNLGKGFLASRAFQKCDEAQHFS</sequence>
<proteinExistence type="predicted"/>
<protein>
    <submittedName>
        <fullName evidence="2">Uncharacterized protein LOC113469560</fullName>
    </submittedName>
</protein>
<dbReference type="Proteomes" id="UP000079169">
    <property type="component" value="Unplaced"/>
</dbReference>
<accession>A0A3Q0J894</accession>
<name>A0A3Q0J894_DIACI</name>
<keyword evidence="1" id="KW-1185">Reference proteome</keyword>
<organism evidence="1 2">
    <name type="scientific">Diaphorina citri</name>
    <name type="common">Asian citrus psyllid</name>
    <dbReference type="NCBI Taxonomy" id="121845"/>
    <lineage>
        <taxon>Eukaryota</taxon>
        <taxon>Metazoa</taxon>
        <taxon>Ecdysozoa</taxon>
        <taxon>Arthropoda</taxon>
        <taxon>Hexapoda</taxon>
        <taxon>Insecta</taxon>
        <taxon>Pterygota</taxon>
        <taxon>Neoptera</taxon>
        <taxon>Paraneoptera</taxon>
        <taxon>Hemiptera</taxon>
        <taxon>Sternorrhyncha</taxon>
        <taxon>Psylloidea</taxon>
        <taxon>Psyllidae</taxon>
        <taxon>Diaphorininae</taxon>
        <taxon>Diaphorina</taxon>
    </lineage>
</organism>
<dbReference type="AlphaFoldDB" id="A0A3Q0J894"/>
<evidence type="ECO:0000313" key="1">
    <source>
        <dbReference type="Proteomes" id="UP000079169"/>
    </source>
</evidence>
<dbReference type="KEGG" id="dci:113469560"/>
<gene>
    <name evidence="2" type="primary">LOC113469560</name>
</gene>
<dbReference type="PaxDb" id="121845-A0A3Q0J894"/>
<evidence type="ECO:0000313" key="2">
    <source>
        <dbReference type="RefSeq" id="XP_026683183.1"/>
    </source>
</evidence>
<dbReference type="RefSeq" id="XP_026683183.1">
    <property type="nucleotide sequence ID" value="XM_026827382.1"/>
</dbReference>
<dbReference type="GeneID" id="113469560"/>